<dbReference type="GO" id="GO:0004523">
    <property type="term" value="F:RNA-DNA hybrid ribonuclease activity"/>
    <property type="evidence" value="ECO:0007669"/>
    <property type="project" value="UniProtKB-EC"/>
</dbReference>
<evidence type="ECO:0000256" key="11">
    <source>
        <dbReference type="SAM" id="MobiDB-lite"/>
    </source>
</evidence>
<evidence type="ECO:0000256" key="5">
    <source>
        <dbReference type="ARBA" id="ARBA00012180"/>
    </source>
</evidence>
<evidence type="ECO:0000259" key="12">
    <source>
        <dbReference type="PROSITE" id="PS50879"/>
    </source>
</evidence>
<comment type="catalytic activity">
    <reaction evidence="1">
        <text>Endonucleolytic cleavage to 5'-phosphomonoester.</text>
        <dbReference type="EC" id="3.1.26.4"/>
    </reaction>
</comment>
<gene>
    <name evidence="13" type="ORF">ACFQY8_00680</name>
</gene>
<keyword evidence="10" id="KW-0460">Magnesium</keyword>
<name>A0ABW2Y1Y9_9BIFI</name>
<evidence type="ECO:0000256" key="8">
    <source>
        <dbReference type="ARBA" id="ARBA00022759"/>
    </source>
</evidence>
<dbReference type="InterPro" id="IPR050092">
    <property type="entry name" value="RNase_H"/>
</dbReference>
<dbReference type="InterPro" id="IPR002156">
    <property type="entry name" value="RNaseH_domain"/>
</dbReference>
<keyword evidence="8" id="KW-0255">Endonuclease</keyword>
<dbReference type="InterPro" id="IPR036397">
    <property type="entry name" value="RNaseH_sf"/>
</dbReference>
<feature type="domain" description="RNase H type-1" evidence="12">
    <location>
        <begin position="1"/>
        <end position="135"/>
    </location>
</feature>
<evidence type="ECO:0000256" key="10">
    <source>
        <dbReference type="ARBA" id="ARBA00022842"/>
    </source>
</evidence>
<accession>A0ABW2Y1Y9</accession>
<dbReference type="SUPFAM" id="SSF53098">
    <property type="entry name" value="Ribonuclease H-like"/>
    <property type="match status" value="1"/>
</dbReference>
<evidence type="ECO:0000313" key="14">
    <source>
        <dbReference type="Proteomes" id="UP001597036"/>
    </source>
</evidence>
<dbReference type="EC" id="3.1.26.4" evidence="5"/>
<dbReference type="InterPro" id="IPR022892">
    <property type="entry name" value="RNaseHI"/>
</dbReference>
<feature type="region of interest" description="Disordered" evidence="11">
    <location>
        <begin position="165"/>
        <end position="202"/>
    </location>
</feature>
<dbReference type="Proteomes" id="UP001597036">
    <property type="component" value="Unassembled WGS sequence"/>
</dbReference>
<evidence type="ECO:0000256" key="1">
    <source>
        <dbReference type="ARBA" id="ARBA00000077"/>
    </source>
</evidence>
<proteinExistence type="inferred from homology"/>
<dbReference type="Pfam" id="PF00075">
    <property type="entry name" value="RNase_H"/>
    <property type="match status" value="1"/>
</dbReference>
<dbReference type="EMBL" id="JBHTHQ010000006">
    <property type="protein sequence ID" value="MFD0704272.1"/>
    <property type="molecule type" value="Genomic_DNA"/>
</dbReference>
<evidence type="ECO:0000256" key="4">
    <source>
        <dbReference type="ARBA" id="ARBA00011245"/>
    </source>
</evidence>
<dbReference type="PANTHER" id="PTHR10642:SF26">
    <property type="entry name" value="RIBONUCLEASE H1"/>
    <property type="match status" value="1"/>
</dbReference>
<dbReference type="PANTHER" id="PTHR10642">
    <property type="entry name" value="RIBONUCLEASE H1"/>
    <property type="match status" value="1"/>
</dbReference>
<evidence type="ECO:0000313" key="13">
    <source>
        <dbReference type="EMBL" id="MFD0704272.1"/>
    </source>
</evidence>
<keyword evidence="7" id="KW-0479">Metal-binding</keyword>
<dbReference type="RefSeq" id="WP_377937703.1">
    <property type="nucleotide sequence ID" value="NZ_JBHTHQ010000006.1"/>
</dbReference>
<protein>
    <recommendedName>
        <fullName evidence="5">ribonuclease H</fullName>
        <ecNumber evidence="5">3.1.26.4</ecNumber>
    </recommendedName>
</protein>
<comment type="caution">
    <text evidence="13">The sequence shown here is derived from an EMBL/GenBank/DDBJ whole genome shotgun (WGS) entry which is preliminary data.</text>
</comment>
<evidence type="ECO:0000256" key="2">
    <source>
        <dbReference type="ARBA" id="ARBA00001946"/>
    </source>
</evidence>
<evidence type="ECO:0000256" key="7">
    <source>
        <dbReference type="ARBA" id="ARBA00022723"/>
    </source>
</evidence>
<dbReference type="CDD" id="cd09278">
    <property type="entry name" value="RNase_HI_prokaryote_like"/>
    <property type="match status" value="1"/>
</dbReference>
<evidence type="ECO:0000256" key="9">
    <source>
        <dbReference type="ARBA" id="ARBA00022801"/>
    </source>
</evidence>
<keyword evidence="14" id="KW-1185">Reference proteome</keyword>
<dbReference type="Gene3D" id="3.30.420.10">
    <property type="entry name" value="Ribonuclease H-like superfamily/Ribonuclease H"/>
    <property type="match status" value="1"/>
</dbReference>
<comment type="similarity">
    <text evidence="3">Belongs to the RNase H family.</text>
</comment>
<sequence length="294" mass="32268">MGWGWVEHVKENLTGKPASVSGRDRDCGGASNGTNQIGELSAVLQCLREHPGSYPLIIETDSQYAINCSTKWIYGWKKNGWKNSKKEPVKNAELIKAIDAEIRSREGSVQFKWVKGHAGNFYNETVDDLCRGFAQRAGKHQIDGYMPIEGWEVLINGPYSEGLIVPHDKTVRPDNAVPGQDSSSSRISSATTPDSGSNSDSAPIATAAAITSVANPSTSQTTTLIEQPLFNEDNATITEELITRLNMATERFDLAAARLQTASEHMDQAVAKLDEAIRRFDDVSWKNNHQSTLF</sequence>
<keyword evidence="9 13" id="KW-0378">Hydrolase</keyword>
<dbReference type="InterPro" id="IPR012337">
    <property type="entry name" value="RNaseH-like_sf"/>
</dbReference>
<evidence type="ECO:0000256" key="3">
    <source>
        <dbReference type="ARBA" id="ARBA00005300"/>
    </source>
</evidence>
<reference evidence="14" key="1">
    <citation type="journal article" date="2019" name="Int. J. Syst. Evol. Microbiol.">
        <title>The Global Catalogue of Microorganisms (GCM) 10K type strain sequencing project: providing services to taxonomists for standard genome sequencing and annotation.</title>
        <authorList>
            <consortium name="The Broad Institute Genomics Platform"/>
            <consortium name="The Broad Institute Genome Sequencing Center for Infectious Disease"/>
            <person name="Wu L."/>
            <person name="Ma J."/>
        </authorList>
    </citation>
    <scope>NUCLEOTIDE SEQUENCE [LARGE SCALE GENOMIC DNA]</scope>
    <source>
        <strain evidence="14">CCM 8604</strain>
    </source>
</reference>
<evidence type="ECO:0000256" key="6">
    <source>
        <dbReference type="ARBA" id="ARBA00022722"/>
    </source>
</evidence>
<keyword evidence="6" id="KW-0540">Nuclease</keyword>
<feature type="compositionally biased region" description="Polar residues" evidence="11">
    <location>
        <begin position="190"/>
        <end position="200"/>
    </location>
</feature>
<comment type="cofactor">
    <cofactor evidence="2">
        <name>Mg(2+)</name>
        <dbReference type="ChEBI" id="CHEBI:18420"/>
    </cofactor>
</comment>
<organism evidence="13 14">
    <name type="scientific">Alloscardovia venturai</name>
    <dbReference type="NCBI Taxonomy" id="1769421"/>
    <lineage>
        <taxon>Bacteria</taxon>
        <taxon>Bacillati</taxon>
        <taxon>Actinomycetota</taxon>
        <taxon>Actinomycetes</taxon>
        <taxon>Bifidobacteriales</taxon>
        <taxon>Bifidobacteriaceae</taxon>
        <taxon>Alloscardovia</taxon>
    </lineage>
</organism>
<dbReference type="PROSITE" id="PS50879">
    <property type="entry name" value="RNASE_H_1"/>
    <property type="match status" value="1"/>
</dbReference>
<comment type="subunit">
    <text evidence="4">Monomer.</text>
</comment>